<reference evidence="1 2" key="1">
    <citation type="submission" date="2016-11" db="EMBL/GenBank/DDBJ databases">
        <title>Trade-off between light-utilization and light-protection in marine flavobacteria.</title>
        <authorList>
            <person name="Kumagai Y."/>
        </authorList>
    </citation>
    <scope>NUCLEOTIDE SEQUENCE [LARGE SCALE GENOMIC DNA]</scope>
    <source>
        <strain evidence="1 2">NBRC 107741</strain>
    </source>
</reference>
<keyword evidence="2" id="KW-1185">Reference proteome</keyword>
<proteinExistence type="predicted"/>
<comment type="caution">
    <text evidence="1">The sequence shown here is derived from an EMBL/GenBank/DDBJ whole genome shotgun (WGS) entry which is preliminary data.</text>
</comment>
<name>A0A2S7KLM2_9FLAO</name>
<dbReference type="AlphaFoldDB" id="A0A2S7KLM2"/>
<protein>
    <recommendedName>
        <fullName evidence="3">Peptidase M1 membrane alanine aminopeptidase domain-containing protein</fullName>
    </recommendedName>
</protein>
<dbReference type="EMBL" id="MQUB01000001">
    <property type="protein sequence ID" value="PQB03498.1"/>
    <property type="molecule type" value="Genomic_DNA"/>
</dbReference>
<gene>
    <name evidence="1" type="ORF">BST85_00255</name>
</gene>
<dbReference type="Proteomes" id="UP000239800">
    <property type="component" value="Unassembled WGS sequence"/>
</dbReference>
<organism evidence="1 2">
    <name type="scientific">Aureitalea marina</name>
    <dbReference type="NCBI Taxonomy" id="930804"/>
    <lineage>
        <taxon>Bacteria</taxon>
        <taxon>Pseudomonadati</taxon>
        <taxon>Bacteroidota</taxon>
        <taxon>Flavobacteriia</taxon>
        <taxon>Flavobacteriales</taxon>
        <taxon>Flavobacteriaceae</taxon>
        <taxon>Aureitalea</taxon>
    </lineage>
</organism>
<sequence>MYLAIRGQWQAFEDQQVVDMLGRTIQTQRDFWKDHSQEYFTVTLIPTQLDRGSSMGGTGLTNSFAANASNNKYLDFSGLSWLFNHELMHNWIGHTIKNAN</sequence>
<evidence type="ECO:0000313" key="2">
    <source>
        <dbReference type="Proteomes" id="UP000239800"/>
    </source>
</evidence>
<evidence type="ECO:0000313" key="1">
    <source>
        <dbReference type="EMBL" id="PQB03498.1"/>
    </source>
</evidence>
<evidence type="ECO:0008006" key="3">
    <source>
        <dbReference type="Google" id="ProtNLM"/>
    </source>
</evidence>
<accession>A0A2S7KLM2</accession>